<keyword evidence="2" id="KW-1185">Reference proteome</keyword>
<name>G5HBE4_9BACT</name>
<dbReference type="AlphaFoldDB" id="G5HBE4"/>
<gene>
    <name evidence="1" type="ORF">HMPREF9450_01959</name>
</gene>
<reference evidence="1 2" key="1">
    <citation type="submission" date="2011-08" db="EMBL/GenBank/DDBJ databases">
        <title>The Genome Sequence of Alistipes indistinctus YIT 12060.</title>
        <authorList>
            <consortium name="The Broad Institute Genome Sequencing Platform"/>
            <person name="Earl A."/>
            <person name="Ward D."/>
            <person name="Feldgarden M."/>
            <person name="Gevers D."/>
            <person name="Morotomi M."/>
            <person name="Young S.K."/>
            <person name="Zeng Q."/>
            <person name="Gargeya S."/>
            <person name="Fitzgerald M."/>
            <person name="Haas B."/>
            <person name="Abouelleil A."/>
            <person name="Alvarado L."/>
            <person name="Arachchi H.M."/>
            <person name="Berlin A."/>
            <person name="Brown A."/>
            <person name="Chapman S.B."/>
            <person name="Chen Z."/>
            <person name="Dunbar C."/>
            <person name="Freedman E."/>
            <person name="Gearin G."/>
            <person name="Gellesch M."/>
            <person name="Goldberg J."/>
            <person name="Griggs A."/>
            <person name="Gujja S."/>
            <person name="Heiman D."/>
            <person name="Howarth C."/>
            <person name="Larson L."/>
            <person name="Lui A."/>
            <person name="MacDonald P.J.P."/>
            <person name="Montmayeur A."/>
            <person name="Murphy C."/>
            <person name="Neiman D."/>
            <person name="Pearson M."/>
            <person name="Priest M."/>
            <person name="Roberts A."/>
            <person name="Saif S."/>
            <person name="Shea T."/>
            <person name="Shenoy N."/>
            <person name="Sisk P."/>
            <person name="Stolte C."/>
            <person name="Sykes S."/>
            <person name="Wortman J."/>
            <person name="Nusbaum C."/>
            <person name="Birren B."/>
        </authorList>
    </citation>
    <scope>NUCLEOTIDE SEQUENCE [LARGE SCALE GENOMIC DNA]</scope>
    <source>
        <strain evidence="1 2">YIT 12060</strain>
    </source>
</reference>
<sequence>MNNEFKSFLKTVGGNEGSKCNYPTRLDLYGRGCAHDCSYCYAKSLLSFRGL</sequence>
<dbReference type="EMBL" id="ADLD01000013">
    <property type="protein sequence ID" value="EHB91910.1"/>
    <property type="molecule type" value="Genomic_DNA"/>
</dbReference>
<comment type="caution">
    <text evidence="1">The sequence shown here is derived from an EMBL/GenBank/DDBJ whole genome shotgun (WGS) entry which is preliminary data.</text>
</comment>
<accession>G5HBE4</accession>
<protein>
    <submittedName>
        <fullName evidence="1">Uncharacterized protein</fullName>
    </submittedName>
</protein>
<proteinExistence type="predicted"/>
<evidence type="ECO:0000313" key="2">
    <source>
        <dbReference type="Proteomes" id="UP000006008"/>
    </source>
</evidence>
<organism evidence="1 2">
    <name type="scientific">Alistipes indistinctus YIT 12060</name>
    <dbReference type="NCBI Taxonomy" id="742725"/>
    <lineage>
        <taxon>Bacteria</taxon>
        <taxon>Pseudomonadati</taxon>
        <taxon>Bacteroidota</taxon>
        <taxon>Bacteroidia</taxon>
        <taxon>Bacteroidales</taxon>
        <taxon>Rikenellaceae</taxon>
        <taxon>Alistipes</taxon>
    </lineage>
</organism>
<evidence type="ECO:0000313" key="1">
    <source>
        <dbReference type="EMBL" id="EHB91910.1"/>
    </source>
</evidence>
<dbReference type="HOGENOM" id="CLU_207245_0_0_10"/>
<dbReference type="Proteomes" id="UP000006008">
    <property type="component" value="Unassembled WGS sequence"/>
</dbReference>
<dbReference type="STRING" id="742725.HMPREF9450_01959"/>